<feature type="transmembrane region" description="Helical" evidence="2">
    <location>
        <begin position="72"/>
        <end position="97"/>
    </location>
</feature>
<reference evidence="4" key="1">
    <citation type="journal article" date="2019" name="Int. J. Syst. Evol. Microbiol.">
        <title>The Global Catalogue of Microorganisms (GCM) 10K type strain sequencing project: providing services to taxonomists for standard genome sequencing and annotation.</title>
        <authorList>
            <consortium name="The Broad Institute Genomics Platform"/>
            <consortium name="The Broad Institute Genome Sequencing Center for Infectious Disease"/>
            <person name="Wu L."/>
            <person name="Ma J."/>
        </authorList>
    </citation>
    <scope>NUCLEOTIDE SEQUENCE [LARGE SCALE GENOMIC DNA]</scope>
    <source>
        <strain evidence="4">CCUG 53903</strain>
    </source>
</reference>
<keyword evidence="4" id="KW-1185">Reference proteome</keyword>
<comment type="caution">
    <text evidence="3">The sequence shown here is derived from an EMBL/GenBank/DDBJ whole genome shotgun (WGS) entry which is preliminary data.</text>
</comment>
<feature type="region of interest" description="Disordered" evidence="1">
    <location>
        <begin position="197"/>
        <end position="220"/>
    </location>
</feature>
<feature type="transmembrane region" description="Helical" evidence="2">
    <location>
        <begin position="25"/>
        <end position="51"/>
    </location>
</feature>
<proteinExistence type="predicted"/>
<gene>
    <name evidence="3" type="ORF">ACFPZ3_09610</name>
</gene>
<dbReference type="RefSeq" id="WP_379513636.1">
    <property type="nucleotide sequence ID" value="NZ_JBHSPA010000013.1"/>
</dbReference>
<feature type="transmembrane region" description="Helical" evidence="2">
    <location>
        <begin position="103"/>
        <end position="128"/>
    </location>
</feature>
<accession>A0ABW1CEP6</accession>
<evidence type="ECO:0000256" key="1">
    <source>
        <dbReference type="SAM" id="MobiDB-lite"/>
    </source>
</evidence>
<keyword evidence="2" id="KW-1133">Transmembrane helix</keyword>
<organism evidence="3 4">
    <name type="scientific">Nonomuraea insulae</name>
    <dbReference type="NCBI Taxonomy" id="1616787"/>
    <lineage>
        <taxon>Bacteria</taxon>
        <taxon>Bacillati</taxon>
        <taxon>Actinomycetota</taxon>
        <taxon>Actinomycetes</taxon>
        <taxon>Streptosporangiales</taxon>
        <taxon>Streptosporangiaceae</taxon>
        <taxon>Nonomuraea</taxon>
    </lineage>
</organism>
<feature type="compositionally biased region" description="Basic residues" evidence="1">
    <location>
        <begin position="206"/>
        <end position="220"/>
    </location>
</feature>
<evidence type="ECO:0000313" key="4">
    <source>
        <dbReference type="Proteomes" id="UP001596058"/>
    </source>
</evidence>
<protein>
    <submittedName>
        <fullName evidence="3">YesL family protein</fullName>
    </submittedName>
</protein>
<name>A0ABW1CEP6_9ACTN</name>
<dbReference type="InterPro" id="IPR006938">
    <property type="entry name" value="DUF624"/>
</dbReference>
<sequence>MEIGGRFGRLYTWLDWPVRLVGLNLLWILGVLAGLVVAGLAPSTHALYALQRAYLLGRSPRMWRDFWSQWRAHLPASQPALGVPLLTVWVLLFYLLAARGTPLAPGLAVLLFLYLATLLQLPAVLAHLDVGPVRAWRITIVLAWKRPGTTLGAALLAAALVAGAWFLTPAALPFFVPALPALLGTLAARRTLPGDRVVSRADRSRPRGSRGWRRSGRRIR</sequence>
<evidence type="ECO:0000256" key="2">
    <source>
        <dbReference type="SAM" id="Phobius"/>
    </source>
</evidence>
<dbReference type="EMBL" id="JBHSPA010000013">
    <property type="protein sequence ID" value="MFC5824104.1"/>
    <property type="molecule type" value="Genomic_DNA"/>
</dbReference>
<dbReference type="Pfam" id="PF04854">
    <property type="entry name" value="DUF624"/>
    <property type="match status" value="1"/>
</dbReference>
<evidence type="ECO:0000313" key="3">
    <source>
        <dbReference type="EMBL" id="MFC5824104.1"/>
    </source>
</evidence>
<keyword evidence="2" id="KW-0812">Transmembrane</keyword>
<dbReference type="Proteomes" id="UP001596058">
    <property type="component" value="Unassembled WGS sequence"/>
</dbReference>
<keyword evidence="2" id="KW-0472">Membrane</keyword>